<comment type="caution">
    <text evidence="2">The sequence shown here is derived from an EMBL/GenBank/DDBJ whole genome shotgun (WGS) entry which is preliminary data.</text>
</comment>
<proteinExistence type="predicted"/>
<dbReference type="InterPro" id="IPR012657">
    <property type="entry name" value="23S_rRNA-intervening_sequence"/>
</dbReference>
<sequence length="116" mass="13414">MEPLILQKKAEILLNKEVYPVLQKFPKAEKFALCQEIKQAFYRMIRNVMLANNIKRDRIYYLQQVDADLKLLLVLFSIAREQKYITEKKAMQLQERIGELGRITGGLMKAAAAGKA</sequence>
<dbReference type="Pfam" id="PF22296">
    <property type="entry name" value="bAvd"/>
    <property type="match status" value="1"/>
</dbReference>
<protein>
    <recommendedName>
        <fullName evidence="1">bAvd-like domain-containing protein</fullName>
    </recommendedName>
</protein>
<evidence type="ECO:0000313" key="2">
    <source>
        <dbReference type="EMBL" id="MPM83736.1"/>
    </source>
</evidence>
<dbReference type="NCBIfam" id="NF033474">
    <property type="entry name" value="DivGenRetAVD"/>
    <property type="match status" value="1"/>
</dbReference>
<feature type="domain" description="bAvd-like" evidence="1">
    <location>
        <begin position="4"/>
        <end position="109"/>
    </location>
</feature>
<dbReference type="SUPFAM" id="SSF158446">
    <property type="entry name" value="IVS-encoded protein-like"/>
    <property type="match status" value="1"/>
</dbReference>
<organism evidence="2">
    <name type="scientific">bioreactor metagenome</name>
    <dbReference type="NCBI Taxonomy" id="1076179"/>
    <lineage>
        <taxon>unclassified sequences</taxon>
        <taxon>metagenomes</taxon>
        <taxon>ecological metagenomes</taxon>
    </lineage>
</organism>
<dbReference type="AlphaFoldDB" id="A0A645D2Z7"/>
<accession>A0A645D2Z7</accession>
<dbReference type="InterPro" id="IPR036583">
    <property type="entry name" value="23S_rRNA_IVS_sf"/>
</dbReference>
<dbReference type="InterPro" id="IPR055360">
    <property type="entry name" value="bAvd"/>
</dbReference>
<dbReference type="EMBL" id="VSSQ01032469">
    <property type="protein sequence ID" value="MPM83736.1"/>
    <property type="molecule type" value="Genomic_DNA"/>
</dbReference>
<dbReference type="Gene3D" id="1.20.1440.60">
    <property type="entry name" value="23S rRNA-intervening sequence"/>
    <property type="match status" value="1"/>
</dbReference>
<dbReference type="CDD" id="cd16376">
    <property type="entry name" value="Avd_like"/>
    <property type="match status" value="1"/>
</dbReference>
<reference evidence="2" key="1">
    <citation type="submission" date="2019-08" db="EMBL/GenBank/DDBJ databases">
        <authorList>
            <person name="Kucharzyk K."/>
            <person name="Murdoch R.W."/>
            <person name="Higgins S."/>
            <person name="Loffler F."/>
        </authorList>
    </citation>
    <scope>NUCLEOTIDE SEQUENCE</scope>
</reference>
<dbReference type="NCBIfam" id="TIGR02436">
    <property type="entry name" value="four helix bundle protein"/>
    <property type="match status" value="1"/>
</dbReference>
<name>A0A645D2Z7_9ZZZZ</name>
<evidence type="ECO:0000259" key="1">
    <source>
        <dbReference type="Pfam" id="PF22296"/>
    </source>
</evidence>
<gene>
    <name evidence="2" type="ORF">SDC9_130805</name>
</gene>